<accession>A0A485PPJ3</accession>
<proteinExistence type="predicted"/>
<dbReference type="Proteomes" id="UP000386466">
    <property type="component" value="Unassembled WGS sequence"/>
</dbReference>
<protein>
    <submittedName>
        <fullName evidence="2">Rna binding motif</fullName>
    </submittedName>
</protein>
<dbReference type="SUPFAM" id="SSF54928">
    <property type="entry name" value="RNA-binding domain, RBD"/>
    <property type="match status" value="1"/>
</dbReference>
<organism evidence="2 3">
    <name type="scientific">Lynx pardinus</name>
    <name type="common">Iberian lynx</name>
    <name type="synonym">Felis pardina</name>
    <dbReference type="NCBI Taxonomy" id="191816"/>
    <lineage>
        <taxon>Eukaryota</taxon>
        <taxon>Metazoa</taxon>
        <taxon>Chordata</taxon>
        <taxon>Craniata</taxon>
        <taxon>Vertebrata</taxon>
        <taxon>Euteleostomi</taxon>
        <taxon>Mammalia</taxon>
        <taxon>Eutheria</taxon>
        <taxon>Laurasiatheria</taxon>
        <taxon>Carnivora</taxon>
        <taxon>Feliformia</taxon>
        <taxon>Felidae</taxon>
        <taxon>Felinae</taxon>
        <taxon>Lynx</taxon>
    </lineage>
</organism>
<dbReference type="PANTHER" id="PTHR45880:SF1">
    <property type="entry name" value="RNA-BINDING MOTIF PROTEIN, X-LINKED 2"/>
    <property type="match status" value="1"/>
</dbReference>
<dbReference type="GO" id="GO:0071013">
    <property type="term" value="C:catalytic step 2 spliceosome"/>
    <property type="evidence" value="ECO:0007669"/>
    <property type="project" value="TreeGrafter"/>
</dbReference>
<dbReference type="EMBL" id="CAAGRJ010041041">
    <property type="protein sequence ID" value="VFV47670.1"/>
    <property type="molecule type" value="Genomic_DNA"/>
</dbReference>
<keyword evidence="3" id="KW-1185">Reference proteome</keyword>
<evidence type="ECO:0000313" key="3">
    <source>
        <dbReference type="Proteomes" id="UP000386466"/>
    </source>
</evidence>
<gene>
    <name evidence="2" type="ORF">LYPA_23C018452</name>
</gene>
<dbReference type="AlphaFoldDB" id="A0A485PPJ3"/>
<sequence length="132" mass="14685">MGYLEKLKLSAAESKWRRGVRDGAPTLKASSRSSVVLCPPEVAPLSGVVAHGDEIYPLAKVKLLSKLNKREAGNALAAKVSWHHVYKDSNWIFLGRLLHELTRGDLLCVFSQDSEIVNINLMLDRKTDKFKA</sequence>
<dbReference type="InterPro" id="IPR035979">
    <property type="entry name" value="RBD_domain_sf"/>
</dbReference>
<reference evidence="2 3" key="1">
    <citation type="submission" date="2019-01" db="EMBL/GenBank/DDBJ databases">
        <authorList>
            <person name="Alioto T."/>
            <person name="Alioto T."/>
        </authorList>
    </citation>
    <scope>NUCLEOTIDE SEQUENCE [LARGE SCALE GENOMIC DNA]</scope>
</reference>
<dbReference type="InterPro" id="IPR051847">
    <property type="entry name" value="RNA_proc/Spliceosome_comp"/>
</dbReference>
<evidence type="ECO:0000313" key="2">
    <source>
        <dbReference type="EMBL" id="VFV47670.1"/>
    </source>
</evidence>
<dbReference type="GO" id="GO:0071011">
    <property type="term" value="C:precatalytic spliceosome"/>
    <property type="evidence" value="ECO:0007669"/>
    <property type="project" value="TreeGrafter"/>
</dbReference>
<dbReference type="GO" id="GO:0003723">
    <property type="term" value="F:RNA binding"/>
    <property type="evidence" value="ECO:0007669"/>
    <property type="project" value="UniProtKB-KW"/>
</dbReference>
<dbReference type="PANTHER" id="PTHR45880">
    <property type="entry name" value="RNA-BINDING MOTIF PROTEIN, X-LINKED 2"/>
    <property type="match status" value="1"/>
</dbReference>
<evidence type="ECO:0000256" key="1">
    <source>
        <dbReference type="ARBA" id="ARBA00022884"/>
    </source>
</evidence>
<dbReference type="GO" id="GO:0000398">
    <property type="term" value="P:mRNA splicing, via spliceosome"/>
    <property type="evidence" value="ECO:0007669"/>
    <property type="project" value="TreeGrafter"/>
</dbReference>
<dbReference type="GO" id="GO:0005686">
    <property type="term" value="C:U2 snRNP"/>
    <property type="evidence" value="ECO:0007669"/>
    <property type="project" value="TreeGrafter"/>
</dbReference>
<name>A0A485PPJ3_LYNPA</name>
<keyword evidence="1" id="KW-0694">RNA-binding</keyword>